<dbReference type="PROSITE" id="PS00086">
    <property type="entry name" value="CYTOCHROME_P450"/>
    <property type="match status" value="1"/>
</dbReference>
<keyword evidence="4 9" id="KW-0349">Heme</keyword>
<reference evidence="10 11" key="1">
    <citation type="submission" date="2024-01" db="EMBL/GenBank/DDBJ databases">
        <title>A draft genome for the cacao thread blight pathogen Marasmiellus scandens.</title>
        <authorList>
            <person name="Baruah I.K."/>
            <person name="Leung J."/>
            <person name="Bukari Y."/>
            <person name="Amoako-Attah I."/>
            <person name="Meinhardt L.W."/>
            <person name="Bailey B.A."/>
            <person name="Cohen S.P."/>
        </authorList>
    </citation>
    <scope>NUCLEOTIDE SEQUENCE [LARGE SCALE GENOMIC DNA]</scope>
    <source>
        <strain evidence="10 11">GH-19</strain>
    </source>
</reference>
<dbReference type="PRINTS" id="PR00385">
    <property type="entry name" value="P450"/>
</dbReference>
<dbReference type="CDD" id="cd11065">
    <property type="entry name" value="CYP64-like"/>
    <property type="match status" value="1"/>
</dbReference>
<dbReference type="InterPro" id="IPR002401">
    <property type="entry name" value="Cyt_P450_E_grp-I"/>
</dbReference>
<dbReference type="InterPro" id="IPR001128">
    <property type="entry name" value="Cyt_P450"/>
</dbReference>
<evidence type="ECO:0008006" key="12">
    <source>
        <dbReference type="Google" id="ProtNLM"/>
    </source>
</evidence>
<dbReference type="Proteomes" id="UP001498398">
    <property type="component" value="Unassembled WGS sequence"/>
</dbReference>
<name>A0ABR1IWV2_9AGAR</name>
<evidence type="ECO:0000256" key="1">
    <source>
        <dbReference type="ARBA" id="ARBA00001971"/>
    </source>
</evidence>
<evidence type="ECO:0000256" key="6">
    <source>
        <dbReference type="ARBA" id="ARBA00023002"/>
    </source>
</evidence>
<evidence type="ECO:0000256" key="3">
    <source>
        <dbReference type="ARBA" id="ARBA00010617"/>
    </source>
</evidence>
<keyword evidence="7 9" id="KW-0408">Iron</keyword>
<dbReference type="InterPro" id="IPR036396">
    <property type="entry name" value="Cyt_P450_sf"/>
</dbReference>
<accession>A0ABR1IWV2</accession>
<dbReference type="PRINTS" id="PR00463">
    <property type="entry name" value="EP450I"/>
</dbReference>
<proteinExistence type="inferred from homology"/>
<keyword evidence="8 9" id="KW-0503">Monooxygenase</keyword>
<comment type="similarity">
    <text evidence="3 9">Belongs to the cytochrome P450 family.</text>
</comment>
<comment type="caution">
    <text evidence="10">The sequence shown here is derived from an EMBL/GenBank/DDBJ whole genome shotgun (WGS) entry which is preliminary data.</text>
</comment>
<comment type="pathway">
    <text evidence="2">Secondary metabolite biosynthesis.</text>
</comment>
<dbReference type="PANTHER" id="PTHR46300:SF7">
    <property type="entry name" value="P450, PUTATIVE (EUROFUNG)-RELATED"/>
    <property type="match status" value="1"/>
</dbReference>
<dbReference type="InterPro" id="IPR050364">
    <property type="entry name" value="Cytochrome_P450_fung"/>
</dbReference>
<dbReference type="InterPro" id="IPR017972">
    <property type="entry name" value="Cyt_P450_CS"/>
</dbReference>
<keyword evidence="11" id="KW-1185">Reference proteome</keyword>
<dbReference type="SUPFAM" id="SSF48264">
    <property type="entry name" value="Cytochrome P450"/>
    <property type="match status" value="1"/>
</dbReference>
<dbReference type="Pfam" id="PF00067">
    <property type="entry name" value="p450"/>
    <property type="match status" value="1"/>
</dbReference>
<comment type="cofactor">
    <cofactor evidence="1">
        <name>heme</name>
        <dbReference type="ChEBI" id="CHEBI:30413"/>
    </cofactor>
</comment>
<evidence type="ECO:0000313" key="10">
    <source>
        <dbReference type="EMBL" id="KAK7440646.1"/>
    </source>
</evidence>
<sequence length="518" mass="58371">MPSHLVVLSLPFAFSLVFLFLQRRYRASKRLPLPPGPKKLPLIGNLLDMPTTFEWEQYDKWCKELNTPILHLSVAGTSIVVMNTAEVAEDLLDKHSVIHSNRPRLVMVNELMGWNFSFGLMEYGDEWRAQRKLFQQEFSPIASERFQPLETQVAHQFLVRMLEQPEDFVLHIRHLAASTILGIAYGIDVLPSNDPYVEAAENALESLGLGIAPGAFLVESIPLLKYVPEWMPGAGFKRKAKEWAKYSRIMREMPFDAAKEEIDKGTAKPSFTSYLLESLEALEGLDKKEKEKLVQSTAATMYTGATDSTVSVLSTFILAMLANPEAQRLAQEQIDSVVPPGEMPKFSDMDRLPYVSAIVKETLRWQNVTPLGIPHASTEEDVYMGYRVPKGSIMVANIWAILHNENTYPDPHSFKPERFLGRDGKINPDIKDPDTVLFGFGRRICPGRFMGYSSIWISVASMLATLHFSKPTDKDGNIIQPTYEYVSSLACVPAPFKVSIEPRSKQVEEMIYALNASH</sequence>
<gene>
    <name evidence="10" type="ORF">VKT23_016995</name>
</gene>
<evidence type="ECO:0000256" key="2">
    <source>
        <dbReference type="ARBA" id="ARBA00005179"/>
    </source>
</evidence>
<evidence type="ECO:0000256" key="4">
    <source>
        <dbReference type="ARBA" id="ARBA00022617"/>
    </source>
</evidence>
<dbReference type="PANTHER" id="PTHR46300">
    <property type="entry name" value="P450, PUTATIVE (EUROFUNG)-RELATED-RELATED"/>
    <property type="match status" value="1"/>
</dbReference>
<evidence type="ECO:0000256" key="7">
    <source>
        <dbReference type="ARBA" id="ARBA00023004"/>
    </source>
</evidence>
<evidence type="ECO:0000256" key="9">
    <source>
        <dbReference type="RuleBase" id="RU000461"/>
    </source>
</evidence>
<dbReference type="Gene3D" id="1.10.630.10">
    <property type="entry name" value="Cytochrome P450"/>
    <property type="match status" value="1"/>
</dbReference>
<evidence type="ECO:0000313" key="11">
    <source>
        <dbReference type="Proteomes" id="UP001498398"/>
    </source>
</evidence>
<evidence type="ECO:0000256" key="5">
    <source>
        <dbReference type="ARBA" id="ARBA00022723"/>
    </source>
</evidence>
<dbReference type="EMBL" id="JBANRG010000067">
    <property type="protein sequence ID" value="KAK7440646.1"/>
    <property type="molecule type" value="Genomic_DNA"/>
</dbReference>
<evidence type="ECO:0000256" key="8">
    <source>
        <dbReference type="ARBA" id="ARBA00023033"/>
    </source>
</evidence>
<keyword evidence="6 9" id="KW-0560">Oxidoreductase</keyword>
<protein>
    <recommendedName>
        <fullName evidence="12">Cytochrome P450</fullName>
    </recommendedName>
</protein>
<keyword evidence="5 9" id="KW-0479">Metal-binding</keyword>
<organism evidence="10 11">
    <name type="scientific">Marasmiellus scandens</name>
    <dbReference type="NCBI Taxonomy" id="2682957"/>
    <lineage>
        <taxon>Eukaryota</taxon>
        <taxon>Fungi</taxon>
        <taxon>Dikarya</taxon>
        <taxon>Basidiomycota</taxon>
        <taxon>Agaricomycotina</taxon>
        <taxon>Agaricomycetes</taxon>
        <taxon>Agaricomycetidae</taxon>
        <taxon>Agaricales</taxon>
        <taxon>Marasmiineae</taxon>
        <taxon>Omphalotaceae</taxon>
        <taxon>Marasmiellus</taxon>
    </lineage>
</organism>